<gene>
    <name evidence="5" type="ORF">JCM9152_2411</name>
</gene>
<feature type="domain" description="GFO/IDH/MocA-like oxidoreductase" evidence="4">
    <location>
        <begin position="132"/>
        <end position="249"/>
    </location>
</feature>
<dbReference type="GO" id="GO:0016491">
    <property type="term" value="F:oxidoreductase activity"/>
    <property type="evidence" value="ECO:0007669"/>
    <property type="project" value="UniProtKB-KW"/>
</dbReference>
<evidence type="ECO:0000259" key="4">
    <source>
        <dbReference type="Pfam" id="PF22725"/>
    </source>
</evidence>
<dbReference type="PANTHER" id="PTHR22604">
    <property type="entry name" value="OXIDOREDUCTASES"/>
    <property type="match status" value="1"/>
</dbReference>
<dbReference type="AlphaFoldDB" id="W4QH61"/>
<dbReference type="SUPFAM" id="SSF51735">
    <property type="entry name" value="NAD(P)-binding Rossmann-fold domains"/>
    <property type="match status" value="1"/>
</dbReference>
<evidence type="ECO:0000259" key="3">
    <source>
        <dbReference type="Pfam" id="PF01408"/>
    </source>
</evidence>
<comment type="similarity">
    <text evidence="1">Belongs to the Gfo/Idh/MocA family.</text>
</comment>
<proteinExistence type="inferred from homology"/>
<dbReference type="RefSeq" id="WP_035344127.1">
    <property type="nucleotide sequence ID" value="NZ_BAUU01000015.1"/>
</dbReference>
<dbReference type="SUPFAM" id="SSF55347">
    <property type="entry name" value="Glyceraldehyde-3-phosphate dehydrogenase-like, C-terminal domain"/>
    <property type="match status" value="1"/>
</dbReference>
<sequence>MKALQWGVLSTAKIGQTQMIPAIQRSKNGEVAAIASSSERAAEIAESLSIKKIYDSYEDLLADPDIDAIYIPLPNHLHKKWVIEAAKHRKHILCEKPAALTADDTEEMVNVCHNQGVTFMEAFMYQFHSQHERVRKIIASGEIGEVKLIKGSFSFLLEDRSGNIRADAKKGGGSLFDVGCYPVHSIRHILGTEPLSIQAYGEVDPERGIDLSVFAHMKMANGVNAMFDCSFDMTNRNEYEVIGSKGVIRVPRAYRPDVVNEGEGLIIVEAGGDVRTETVIDDQYKNQVEHFAKAVLETQDPFYPGEQSIRNMKVIDACYESLRSGHRIMI</sequence>
<dbReference type="Pfam" id="PF01408">
    <property type="entry name" value="GFO_IDH_MocA"/>
    <property type="match status" value="1"/>
</dbReference>
<keyword evidence="2" id="KW-0560">Oxidoreductase</keyword>
<reference evidence="5" key="1">
    <citation type="journal article" date="2014" name="Genome Announc.">
        <title>Draft Genome Sequences of Three Alkaliphilic Bacillus Strains, Bacillus wakoensis JCM 9140T, Bacillus akibai JCM 9157T, and Bacillus hemicellulosilyticus JCM 9152T.</title>
        <authorList>
            <person name="Yuki M."/>
            <person name="Oshima K."/>
            <person name="Suda W."/>
            <person name="Oshida Y."/>
            <person name="Kitamura K."/>
            <person name="Iida T."/>
            <person name="Hattori M."/>
            <person name="Ohkuma M."/>
        </authorList>
    </citation>
    <scope>NUCLEOTIDE SEQUENCE [LARGE SCALE GENOMIC DNA]</scope>
    <source>
        <strain evidence="5">JCM 9152</strain>
    </source>
</reference>
<dbReference type="OrthoDB" id="9815825at2"/>
<dbReference type="EMBL" id="BAUU01000015">
    <property type="protein sequence ID" value="GAE30978.1"/>
    <property type="molecule type" value="Genomic_DNA"/>
</dbReference>
<dbReference type="Proteomes" id="UP000018895">
    <property type="component" value="Unassembled WGS sequence"/>
</dbReference>
<comment type="caution">
    <text evidence="5">The sequence shown here is derived from an EMBL/GenBank/DDBJ whole genome shotgun (WGS) entry which is preliminary data.</text>
</comment>
<accession>W4QH61</accession>
<feature type="domain" description="Gfo/Idh/MocA-like oxidoreductase N-terminal" evidence="3">
    <location>
        <begin position="6"/>
        <end position="122"/>
    </location>
</feature>
<dbReference type="Gene3D" id="3.30.360.10">
    <property type="entry name" value="Dihydrodipicolinate Reductase, domain 2"/>
    <property type="match status" value="1"/>
</dbReference>
<organism evidence="5 6">
    <name type="scientific">Halalkalibacter hemicellulosilyticusJCM 9152</name>
    <dbReference type="NCBI Taxonomy" id="1236971"/>
    <lineage>
        <taxon>Bacteria</taxon>
        <taxon>Bacillati</taxon>
        <taxon>Bacillota</taxon>
        <taxon>Bacilli</taxon>
        <taxon>Bacillales</taxon>
        <taxon>Bacillaceae</taxon>
        <taxon>Halalkalibacter</taxon>
    </lineage>
</organism>
<dbReference type="InterPro" id="IPR036291">
    <property type="entry name" value="NAD(P)-bd_dom_sf"/>
</dbReference>
<dbReference type="Gene3D" id="3.40.50.720">
    <property type="entry name" value="NAD(P)-binding Rossmann-like Domain"/>
    <property type="match status" value="1"/>
</dbReference>
<dbReference type="PANTHER" id="PTHR22604:SF105">
    <property type="entry name" value="TRANS-1,2-DIHYDROBENZENE-1,2-DIOL DEHYDROGENASE"/>
    <property type="match status" value="1"/>
</dbReference>
<evidence type="ECO:0000256" key="2">
    <source>
        <dbReference type="ARBA" id="ARBA00023002"/>
    </source>
</evidence>
<protein>
    <submittedName>
        <fullName evidence="5">Oxidoreductase</fullName>
    </submittedName>
</protein>
<dbReference type="STRING" id="1236971.JCM9152_2411"/>
<evidence type="ECO:0000256" key="1">
    <source>
        <dbReference type="ARBA" id="ARBA00010928"/>
    </source>
</evidence>
<dbReference type="GO" id="GO:0000166">
    <property type="term" value="F:nucleotide binding"/>
    <property type="evidence" value="ECO:0007669"/>
    <property type="project" value="InterPro"/>
</dbReference>
<dbReference type="InterPro" id="IPR050984">
    <property type="entry name" value="Gfo/Idh/MocA_domain"/>
</dbReference>
<dbReference type="InterPro" id="IPR000683">
    <property type="entry name" value="Gfo/Idh/MocA-like_OxRdtase_N"/>
</dbReference>
<evidence type="ECO:0000313" key="6">
    <source>
        <dbReference type="Proteomes" id="UP000018895"/>
    </source>
</evidence>
<keyword evidence="6" id="KW-1185">Reference proteome</keyword>
<name>W4QH61_9BACI</name>
<dbReference type="InterPro" id="IPR055170">
    <property type="entry name" value="GFO_IDH_MocA-like_dom"/>
</dbReference>
<evidence type="ECO:0000313" key="5">
    <source>
        <dbReference type="EMBL" id="GAE30978.1"/>
    </source>
</evidence>
<dbReference type="Pfam" id="PF22725">
    <property type="entry name" value="GFO_IDH_MocA_C3"/>
    <property type="match status" value="1"/>
</dbReference>